<reference evidence="15" key="1">
    <citation type="submission" date="2015-07" db="EMBL/GenBank/DDBJ databases">
        <title>Genome sequencing of Sunxiuqinia dokdonensis strain SK.</title>
        <authorList>
            <person name="Ahn S."/>
            <person name="Kim B.-C."/>
        </authorList>
    </citation>
    <scope>NUCLEOTIDE SEQUENCE [LARGE SCALE GENOMIC DNA]</scope>
    <source>
        <strain evidence="15">SK</strain>
    </source>
</reference>
<dbReference type="PANTHER" id="PTHR43394">
    <property type="entry name" value="ATP-DEPENDENT PERMEASE MDL1, MITOCHONDRIAL"/>
    <property type="match status" value="1"/>
</dbReference>
<dbReference type="InterPro" id="IPR027417">
    <property type="entry name" value="P-loop_NTPase"/>
</dbReference>
<feature type="transmembrane region" description="Helical" evidence="10">
    <location>
        <begin position="284"/>
        <end position="305"/>
    </location>
</feature>
<evidence type="ECO:0000256" key="6">
    <source>
        <dbReference type="ARBA" id="ARBA00022801"/>
    </source>
</evidence>
<gene>
    <name evidence="14" type="ORF">NC99_38850</name>
</gene>
<dbReference type="FunFam" id="3.40.50.300:FF:000299">
    <property type="entry name" value="ABC transporter ATP-binding protein/permease"/>
    <property type="match status" value="1"/>
</dbReference>
<dbReference type="PATRIC" id="fig|1409788.3.peg.3970"/>
<feature type="transmembrane region" description="Helical" evidence="10">
    <location>
        <begin position="210"/>
        <end position="231"/>
    </location>
</feature>
<dbReference type="GO" id="GO:0006508">
    <property type="term" value="P:proteolysis"/>
    <property type="evidence" value="ECO:0007669"/>
    <property type="project" value="InterPro"/>
</dbReference>
<dbReference type="Gene3D" id="1.20.1560.10">
    <property type="entry name" value="ABC transporter type 1, transmembrane domain"/>
    <property type="match status" value="1"/>
</dbReference>
<protein>
    <submittedName>
        <fullName evidence="14">ABC transporter ATP-binding protein</fullName>
    </submittedName>
</protein>
<dbReference type="InterPro" id="IPR036640">
    <property type="entry name" value="ABC1_TM_sf"/>
</dbReference>
<dbReference type="Pfam" id="PF03412">
    <property type="entry name" value="Peptidase_C39"/>
    <property type="match status" value="1"/>
</dbReference>
<dbReference type="PANTHER" id="PTHR43394:SF1">
    <property type="entry name" value="ATP-BINDING CASSETTE SUB-FAMILY B MEMBER 10, MITOCHONDRIAL"/>
    <property type="match status" value="1"/>
</dbReference>
<dbReference type="RefSeq" id="WP_053186998.1">
    <property type="nucleotide sequence ID" value="NZ_LGIA01000192.1"/>
</dbReference>
<evidence type="ECO:0000259" key="12">
    <source>
        <dbReference type="PROSITE" id="PS50929"/>
    </source>
</evidence>
<dbReference type="InterPro" id="IPR017871">
    <property type="entry name" value="ABC_transporter-like_CS"/>
</dbReference>
<dbReference type="Pfam" id="PF00005">
    <property type="entry name" value="ABC_tran"/>
    <property type="match status" value="1"/>
</dbReference>
<evidence type="ECO:0000256" key="3">
    <source>
        <dbReference type="ARBA" id="ARBA00022475"/>
    </source>
</evidence>
<evidence type="ECO:0000256" key="5">
    <source>
        <dbReference type="ARBA" id="ARBA00022741"/>
    </source>
</evidence>
<dbReference type="PROSITE" id="PS00211">
    <property type="entry name" value="ABC_TRANSPORTER_1"/>
    <property type="match status" value="1"/>
</dbReference>
<dbReference type="OrthoDB" id="9760358at2"/>
<sequence length="734" mass="83665">MKRFPHYKQPDAMDCGPTALRIVAKYYGKHYNLHVLRELTYKSREGVSLLSLSDAAEKIGFRTQGVRLGFEQLEEATFPCILHWNQNHFVVVYKIRSNRSGAVVFISDPAVGLLQYSKDEFLRCWASTKEDGEQKGIALFMEPTPDFYSEKGEKVNKAGFRYLLKYIKPYRRLILQLILGFLTGSLLSLILPFLTQAIVDVGIATNNLNFIVLVLVAQLVLTISQTAVGFVRSWIMLHVSVRVGISLISDFLIKLMKLPIRFFDTKMIGDLRQRIDDNQRIQSFLTGNLISMSFGVFMFIIYSFIMAYYDLRILLVFYAGSILYVTWILLFLKRRKEIDYKRFAVSADNQSNIYQLITGMQEIKLNSCEKQKRWEWERIQTSMFRVSIKGLMLQQNQQAGSVFINQAKNILISFISAKAVIEGDLTLGMMVAVQYIIGQLNSPINEFIGFIQTAQDAKISLERLGEIHEREEEEPADMQKIEELPVQSQRTLKIENLSFHYEGPRSPRVLKDINLTIPENKITAIVGASGSGKTTLLKLLLGFYPPNEGKISLGDIEFQQFSMDMWRKKCGTVMQDGYIFSDTIANNIAVADDIPDKDRLFHSVTTANIREYIEGLPLRYNTKIGQEGVGLSQGQKQRILIARAVYKNPEFLFFDEATNALDANNEKEIMSNLDEFFQGKTVVTVAHRLSTVKNADQIIVLDKGEITEIGTHSELVDRKGTYYNLVKNQLELGS</sequence>
<dbReference type="PROSITE" id="PS50990">
    <property type="entry name" value="PEPTIDASE_C39"/>
    <property type="match status" value="1"/>
</dbReference>
<dbReference type="PROSITE" id="PS50929">
    <property type="entry name" value="ABC_TM1F"/>
    <property type="match status" value="1"/>
</dbReference>
<dbReference type="STRING" id="1409788.NC99_38850"/>
<dbReference type="InterPro" id="IPR005074">
    <property type="entry name" value="Peptidase_C39"/>
</dbReference>
<evidence type="ECO:0000256" key="9">
    <source>
        <dbReference type="ARBA" id="ARBA00023136"/>
    </source>
</evidence>
<dbReference type="InterPro" id="IPR039421">
    <property type="entry name" value="Type_1_exporter"/>
</dbReference>
<dbReference type="CDD" id="cd02418">
    <property type="entry name" value="Peptidase_C39B"/>
    <property type="match status" value="1"/>
</dbReference>
<evidence type="ECO:0000259" key="13">
    <source>
        <dbReference type="PROSITE" id="PS50990"/>
    </source>
</evidence>
<dbReference type="CDD" id="cd18571">
    <property type="entry name" value="ABC_6TM_peptidase_like"/>
    <property type="match status" value="1"/>
</dbReference>
<dbReference type="InterPro" id="IPR003439">
    <property type="entry name" value="ABC_transporter-like_ATP-bd"/>
</dbReference>
<keyword evidence="15" id="KW-1185">Reference proteome</keyword>
<dbReference type="PROSITE" id="PS50893">
    <property type="entry name" value="ABC_TRANSPORTER_2"/>
    <property type="match status" value="1"/>
</dbReference>
<dbReference type="InterPro" id="IPR003593">
    <property type="entry name" value="AAA+_ATPase"/>
</dbReference>
<feature type="domain" description="ABC transporter" evidence="11">
    <location>
        <begin position="492"/>
        <end position="728"/>
    </location>
</feature>
<evidence type="ECO:0000313" key="14">
    <source>
        <dbReference type="EMBL" id="KOH43325.1"/>
    </source>
</evidence>
<dbReference type="Proteomes" id="UP000036958">
    <property type="component" value="Unassembled WGS sequence"/>
</dbReference>
<dbReference type="SUPFAM" id="SSF90123">
    <property type="entry name" value="ABC transporter transmembrane region"/>
    <property type="match status" value="1"/>
</dbReference>
<dbReference type="AlphaFoldDB" id="A0A0L8V4A9"/>
<dbReference type="EMBL" id="LGIA01000192">
    <property type="protein sequence ID" value="KOH43325.1"/>
    <property type="molecule type" value="Genomic_DNA"/>
</dbReference>
<dbReference type="GO" id="GO:0005886">
    <property type="term" value="C:plasma membrane"/>
    <property type="evidence" value="ECO:0007669"/>
    <property type="project" value="UniProtKB-SubCell"/>
</dbReference>
<dbReference type="GO" id="GO:0015421">
    <property type="term" value="F:ABC-type oligopeptide transporter activity"/>
    <property type="evidence" value="ECO:0007669"/>
    <property type="project" value="TreeGrafter"/>
</dbReference>
<evidence type="ECO:0000259" key="11">
    <source>
        <dbReference type="PROSITE" id="PS50893"/>
    </source>
</evidence>
<comment type="caution">
    <text evidence="14">The sequence shown here is derived from an EMBL/GenBank/DDBJ whole genome shotgun (WGS) entry which is preliminary data.</text>
</comment>
<keyword evidence="2" id="KW-0813">Transport</keyword>
<keyword evidence="3" id="KW-1003">Cell membrane</keyword>
<dbReference type="GO" id="GO:0005524">
    <property type="term" value="F:ATP binding"/>
    <property type="evidence" value="ECO:0007669"/>
    <property type="project" value="UniProtKB-KW"/>
</dbReference>
<dbReference type="SUPFAM" id="SSF52540">
    <property type="entry name" value="P-loop containing nucleoside triphosphate hydrolases"/>
    <property type="match status" value="1"/>
</dbReference>
<proteinExistence type="predicted"/>
<keyword evidence="9 10" id="KW-0472">Membrane</keyword>
<feature type="transmembrane region" description="Helical" evidence="10">
    <location>
        <begin position="311"/>
        <end position="332"/>
    </location>
</feature>
<name>A0A0L8V4A9_9BACT</name>
<dbReference type="Pfam" id="PF00664">
    <property type="entry name" value="ABC_membrane"/>
    <property type="match status" value="1"/>
</dbReference>
<keyword evidence="6" id="KW-0378">Hydrolase</keyword>
<dbReference type="GO" id="GO:0016887">
    <property type="term" value="F:ATP hydrolysis activity"/>
    <property type="evidence" value="ECO:0007669"/>
    <property type="project" value="InterPro"/>
</dbReference>
<comment type="subcellular location">
    <subcellularLocation>
        <location evidence="1">Cell membrane</location>
        <topology evidence="1">Multi-pass membrane protein</topology>
    </subcellularLocation>
</comment>
<keyword evidence="4 10" id="KW-0812">Transmembrane</keyword>
<keyword evidence="8 10" id="KW-1133">Transmembrane helix</keyword>
<evidence type="ECO:0000256" key="4">
    <source>
        <dbReference type="ARBA" id="ARBA00022692"/>
    </source>
</evidence>
<feature type="domain" description="Peptidase C39" evidence="13">
    <location>
        <begin position="9"/>
        <end position="132"/>
    </location>
</feature>
<evidence type="ECO:0000313" key="15">
    <source>
        <dbReference type="Proteomes" id="UP000036958"/>
    </source>
</evidence>
<organism evidence="14 15">
    <name type="scientific">Sunxiuqinia dokdonensis</name>
    <dbReference type="NCBI Taxonomy" id="1409788"/>
    <lineage>
        <taxon>Bacteria</taxon>
        <taxon>Pseudomonadati</taxon>
        <taxon>Bacteroidota</taxon>
        <taxon>Bacteroidia</taxon>
        <taxon>Marinilabiliales</taxon>
        <taxon>Prolixibacteraceae</taxon>
        <taxon>Sunxiuqinia</taxon>
    </lineage>
</organism>
<dbReference type="Gene3D" id="3.40.50.300">
    <property type="entry name" value="P-loop containing nucleotide triphosphate hydrolases"/>
    <property type="match status" value="1"/>
</dbReference>
<evidence type="ECO:0000256" key="2">
    <source>
        <dbReference type="ARBA" id="ARBA00022448"/>
    </source>
</evidence>
<dbReference type="InterPro" id="IPR011527">
    <property type="entry name" value="ABC1_TM_dom"/>
</dbReference>
<evidence type="ECO:0000256" key="10">
    <source>
        <dbReference type="SAM" id="Phobius"/>
    </source>
</evidence>
<keyword evidence="7 14" id="KW-0067">ATP-binding</keyword>
<keyword evidence="5" id="KW-0547">Nucleotide-binding</keyword>
<evidence type="ECO:0000256" key="8">
    <source>
        <dbReference type="ARBA" id="ARBA00022989"/>
    </source>
</evidence>
<evidence type="ECO:0000256" key="1">
    <source>
        <dbReference type="ARBA" id="ARBA00004651"/>
    </source>
</evidence>
<dbReference type="SMART" id="SM00382">
    <property type="entry name" value="AAA"/>
    <property type="match status" value="1"/>
</dbReference>
<accession>A0A0L8V4A9</accession>
<evidence type="ECO:0000256" key="7">
    <source>
        <dbReference type="ARBA" id="ARBA00022840"/>
    </source>
</evidence>
<dbReference type="Gene3D" id="3.90.70.10">
    <property type="entry name" value="Cysteine proteinases"/>
    <property type="match status" value="1"/>
</dbReference>
<dbReference type="GO" id="GO:0008233">
    <property type="term" value="F:peptidase activity"/>
    <property type="evidence" value="ECO:0007669"/>
    <property type="project" value="InterPro"/>
</dbReference>
<feature type="transmembrane region" description="Helical" evidence="10">
    <location>
        <begin position="173"/>
        <end position="198"/>
    </location>
</feature>
<feature type="domain" description="ABC transmembrane type-1" evidence="12">
    <location>
        <begin position="177"/>
        <end position="456"/>
    </location>
</feature>